<dbReference type="GO" id="GO:0005886">
    <property type="term" value="C:plasma membrane"/>
    <property type="evidence" value="ECO:0007669"/>
    <property type="project" value="UniProtKB-SubCell"/>
</dbReference>
<feature type="transmembrane region" description="Helical" evidence="8">
    <location>
        <begin position="531"/>
        <end position="550"/>
    </location>
</feature>
<dbReference type="InterPro" id="IPR001036">
    <property type="entry name" value="Acrflvin-R"/>
</dbReference>
<feature type="transmembrane region" description="Helical" evidence="8">
    <location>
        <begin position="394"/>
        <end position="417"/>
    </location>
</feature>
<feature type="transmembrane region" description="Helical" evidence="8">
    <location>
        <begin position="917"/>
        <end position="941"/>
    </location>
</feature>
<organism evidence="9 10">
    <name type="scientific">Variovorax terrae</name>
    <dbReference type="NCBI Taxonomy" id="2923278"/>
    <lineage>
        <taxon>Bacteria</taxon>
        <taxon>Pseudomonadati</taxon>
        <taxon>Pseudomonadota</taxon>
        <taxon>Betaproteobacteria</taxon>
        <taxon>Burkholderiales</taxon>
        <taxon>Comamonadaceae</taxon>
        <taxon>Variovorax</taxon>
    </lineage>
</organism>
<dbReference type="NCBIfam" id="TIGR00914">
    <property type="entry name" value="2A0601"/>
    <property type="match status" value="1"/>
</dbReference>
<feature type="transmembrane region" description="Helical" evidence="8">
    <location>
        <begin position="368"/>
        <end position="388"/>
    </location>
</feature>
<name>A0A9X2AQ80_9BURK</name>
<keyword evidence="6 8" id="KW-1133">Transmembrane helix</keyword>
<dbReference type="GO" id="GO:0008324">
    <property type="term" value="F:monoatomic cation transmembrane transporter activity"/>
    <property type="evidence" value="ECO:0007669"/>
    <property type="project" value="InterPro"/>
</dbReference>
<dbReference type="Gene3D" id="3.30.70.1320">
    <property type="entry name" value="Multidrug efflux transporter AcrB pore domain like"/>
    <property type="match status" value="1"/>
</dbReference>
<evidence type="ECO:0000313" key="10">
    <source>
        <dbReference type="Proteomes" id="UP001139447"/>
    </source>
</evidence>
<dbReference type="Pfam" id="PF00873">
    <property type="entry name" value="ACR_tran"/>
    <property type="match status" value="1"/>
</dbReference>
<dbReference type="RefSeq" id="WP_243305443.1">
    <property type="nucleotide sequence ID" value="NZ_JALGBI010000001.1"/>
</dbReference>
<proteinExistence type="inferred from homology"/>
<dbReference type="SUPFAM" id="SSF82714">
    <property type="entry name" value="Multidrug efflux transporter AcrB TolC docking domain, DN and DC subdomains"/>
    <property type="match status" value="2"/>
</dbReference>
<comment type="similarity">
    <text evidence="2">Belongs to the resistance-nodulation-cell division (RND) (TC 2.A.6) family.</text>
</comment>
<dbReference type="Gene3D" id="3.30.2090.10">
    <property type="entry name" value="Multidrug efflux transporter AcrB TolC docking domain, DN and DC subdomains"/>
    <property type="match status" value="2"/>
</dbReference>
<feature type="transmembrane region" description="Helical" evidence="8">
    <location>
        <begin position="443"/>
        <end position="463"/>
    </location>
</feature>
<feature type="transmembrane region" description="Helical" evidence="8">
    <location>
        <begin position="891"/>
        <end position="911"/>
    </location>
</feature>
<dbReference type="InterPro" id="IPR027463">
    <property type="entry name" value="AcrB_DN_DC_subdom"/>
</dbReference>
<evidence type="ECO:0000256" key="5">
    <source>
        <dbReference type="ARBA" id="ARBA00022692"/>
    </source>
</evidence>
<evidence type="ECO:0000313" key="9">
    <source>
        <dbReference type="EMBL" id="MCJ0762876.1"/>
    </source>
</evidence>
<dbReference type="Gene3D" id="1.20.1640.10">
    <property type="entry name" value="Multidrug efflux transporter AcrB transmembrane domain"/>
    <property type="match status" value="2"/>
</dbReference>
<dbReference type="AlphaFoldDB" id="A0A9X2AQ80"/>
<reference evidence="9" key="1">
    <citation type="submission" date="2022-03" db="EMBL/GenBank/DDBJ databases">
        <authorList>
            <person name="Woo C.Y."/>
        </authorList>
    </citation>
    <scope>NUCLEOTIDE SEQUENCE</scope>
    <source>
        <strain evidence="9">CYS-02</strain>
    </source>
</reference>
<evidence type="ECO:0000256" key="4">
    <source>
        <dbReference type="ARBA" id="ARBA00022475"/>
    </source>
</evidence>
<sequence>MSEQATNTWAHKLARLMIDRRWLVAAACVALLLAGIQAFRKLPIEPYPNVSPLNVQVITQWAGRSTLEVEQQLTIPIETALAGLPDVKAFRSISLFGLSVVTVQFNDGVSSFVARNNVQQYLQGINLPDNVTPDFSPDADALGEILRYRIDAPGWDPTSVKTLQDWTIYKAIKTVPGIADVTAFGGRVKQYQVIPDPGRLQLYNVTLAQLMAAVQSGNGNAGGDVLNTGSQRVVVRGVGMLRTLEDVKNIVIATNSGVPVRVGDVAEVSAGYAPRLGQVAQNEKDDIVEAIVLMRRGGNASEVLGKVRERINELNAGALPAGVQITPFYDRQHLLDLTVDTVQHTLVVGMALVLMVLYAFLANFRGALIVAMVIPLGLCAAFIGMTQVGIPANLISLGAVDFGLIVDAAVIVIENIIRTIEEKKYATVKEAIVAAVAEVQRPVVFSTSIIIVAYSPLFILGGVEGKIFHPMGMTMGVAMLASIVLALALVPAMASFAYKSASQLHEPKYFISMLNGYRRLAGAMLDRPKRVLFAALAAFGVALFLLTRLGTSFLPTLEENNLWIRVTLPTTVDMNYSVKVSKQLRELFLRQPEVRNVTAQIGRPDDGTDATGVFNQEYSLAFKEPGEWPVGVTREDVVRRLQAQLDTIPGVDVSFSQYIQDNVAEALSGVKGENSVKIFGADLGQLTALAEQIEKVLDDTPGVVDAGILRALGQPTLNITIDRAACARFGVNVSDLQNVISNAIGGGVATTVLEGERRVDVAVRLPQNERASADRLGQLLVDAPDGSRIPLSMLAKIEQTNGPFFVYREGAKRYMAVKFGIRDRDLGSTVAELQARIAKEVELPRGYSLKWAGQFDQMKEAQSKLSIIIPATLGVILILLFFAFNSFRDASIVLINVPFAAIGGITALYLAGEDLSISAAIGFLSLFGIAIQDGVILIAYVRKLLDERLEEAGRLTRETLRQAVLDGAALRMRPVLMTALLAGLGLLPAAMSHAIGSQAQRPLALVIVGGMLTTTLLTLLVLPVIYLVVRAWGLRRHKA</sequence>
<evidence type="ECO:0000256" key="1">
    <source>
        <dbReference type="ARBA" id="ARBA00004651"/>
    </source>
</evidence>
<evidence type="ECO:0000256" key="8">
    <source>
        <dbReference type="SAM" id="Phobius"/>
    </source>
</evidence>
<dbReference type="PANTHER" id="PTHR32063:SF12">
    <property type="entry name" value="CATION EFFLUX SYSTEM PROTEIN"/>
    <property type="match status" value="1"/>
</dbReference>
<dbReference type="SUPFAM" id="SSF82866">
    <property type="entry name" value="Multidrug efflux transporter AcrB transmembrane domain"/>
    <property type="match status" value="2"/>
</dbReference>
<dbReference type="GO" id="GO:0042910">
    <property type="term" value="F:xenobiotic transmembrane transporter activity"/>
    <property type="evidence" value="ECO:0007669"/>
    <property type="project" value="TreeGrafter"/>
</dbReference>
<dbReference type="Gene3D" id="3.30.70.1430">
    <property type="entry name" value="Multidrug efflux transporter AcrB pore domain"/>
    <property type="match status" value="2"/>
</dbReference>
<dbReference type="EMBL" id="JALGBI010000001">
    <property type="protein sequence ID" value="MCJ0762876.1"/>
    <property type="molecule type" value="Genomic_DNA"/>
</dbReference>
<dbReference type="Gene3D" id="3.30.70.1440">
    <property type="entry name" value="Multidrug efflux transporter AcrB pore domain"/>
    <property type="match status" value="1"/>
</dbReference>
<evidence type="ECO:0000256" key="7">
    <source>
        <dbReference type="ARBA" id="ARBA00023136"/>
    </source>
</evidence>
<keyword evidence="4" id="KW-1003">Cell membrane</keyword>
<accession>A0A9X2AQ80</accession>
<comment type="caution">
    <text evidence="9">The sequence shown here is derived from an EMBL/GenBank/DDBJ whole genome shotgun (WGS) entry which is preliminary data.</text>
</comment>
<protein>
    <submittedName>
        <fullName evidence="9">CusA/CzcA family heavy metal efflux RND transporter</fullName>
    </submittedName>
</protein>
<dbReference type="InterPro" id="IPR004763">
    <property type="entry name" value="CusA-like"/>
</dbReference>
<feature type="transmembrane region" description="Helical" evidence="8">
    <location>
        <begin position="865"/>
        <end position="884"/>
    </location>
</feature>
<keyword evidence="10" id="KW-1185">Reference proteome</keyword>
<evidence type="ECO:0000256" key="6">
    <source>
        <dbReference type="ARBA" id="ARBA00022989"/>
    </source>
</evidence>
<dbReference type="SUPFAM" id="SSF82693">
    <property type="entry name" value="Multidrug efflux transporter AcrB pore domain, PN1, PN2, PC1 and PC2 subdomains"/>
    <property type="match status" value="3"/>
</dbReference>
<dbReference type="Proteomes" id="UP001139447">
    <property type="component" value="Unassembled WGS sequence"/>
</dbReference>
<gene>
    <name evidence="9" type="ORF">MMF98_06600</name>
</gene>
<evidence type="ECO:0000256" key="3">
    <source>
        <dbReference type="ARBA" id="ARBA00022448"/>
    </source>
</evidence>
<feature type="transmembrane region" description="Helical" evidence="8">
    <location>
        <begin position="1002"/>
        <end position="1029"/>
    </location>
</feature>
<feature type="transmembrane region" description="Helical" evidence="8">
    <location>
        <begin position="475"/>
        <end position="498"/>
    </location>
</feature>
<comment type="subcellular location">
    <subcellularLocation>
        <location evidence="1">Cell membrane</location>
        <topology evidence="1">Multi-pass membrane protein</topology>
    </subcellularLocation>
</comment>
<keyword evidence="3" id="KW-0813">Transport</keyword>
<dbReference type="PRINTS" id="PR00702">
    <property type="entry name" value="ACRIFLAVINRP"/>
</dbReference>
<feature type="transmembrane region" description="Helical" evidence="8">
    <location>
        <begin position="342"/>
        <end position="361"/>
    </location>
</feature>
<feature type="transmembrane region" description="Helical" evidence="8">
    <location>
        <begin position="975"/>
        <end position="996"/>
    </location>
</feature>
<keyword evidence="7 8" id="KW-0472">Membrane</keyword>
<keyword evidence="5 8" id="KW-0812">Transmembrane</keyword>
<evidence type="ECO:0000256" key="2">
    <source>
        <dbReference type="ARBA" id="ARBA00010942"/>
    </source>
</evidence>
<dbReference type="PANTHER" id="PTHR32063">
    <property type="match status" value="1"/>
</dbReference>